<comment type="caution">
    <text evidence="2">The sequence shown here is derived from an EMBL/GenBank/DDBJ whole genome shotgun (WGS) entry which is preliminary data.</text>
</comment>
<proteinExistence type="predicted"/>
<accession>A0ABT4SCD3</accession>
<name>A0ABT4SCD3_9ACTN</name>
<dbReference type="PANTHER" id="PTHR34846">
    <property type="entry name" value="4-CARBOXYMUCONOLACTONE DECARBOXYLASE FAMILY PROTEIN (AFU_ORTHOLOGUE AFUA_6G11590)"/>
    <property type="match status" value="1"/>
</dbReference>
<keyword evidence="3" id="KW-1185">Reference proteome</keyword>
<organism evidence="2 3">
    <name type="scientific">Nonomuraea corallina</name>
    <dbReference type="NCBI Taxonomy" id="2989783"/>
    <lineage>
        <taxon>Bacteria</taxon>
        <taxon>Bacillati</taxon>
        <taxon>Actinomycetota</taxon>
        <taxon>Actinomycetes</taxon>
        <taxon>Streptosporangiales</taxon>
        <taxon>Streptosporangiaceae</taxon>
        <taxon>Nonomuraea</taxon>
    </lineage>
</organism>
<dbReference type="RefSeq" id="WP_270155695.1">
    <property type="nucleotide sequence ID" value="NZ_JAPNNL010000053.1"/>
</dbReference>
<sequence>MPTDEPQGLIPMLPVEEAARTAVEAGMREELSRIFFYRLLLNSPQSARVENEINDRILWEGRLTLRPEANRLRELAIMRVAWVTGSAYLWAHHYAPTVDVDLPGRRPTDVLGVREGAAHEGFGPAERAVMRAVDEMVRDDRISEPTLDDLKALLANDGEVVEICYVIAIWRALTMLMDTFQVPLEPGYQAWAPDGRRPGDHEGEAGR</sequence>
<evidence type="ECO:0000256" key="1">
    <source>
        <dbReference type="SAM" id="MobiDB-lite"/>
    </source>
</evidence>
<dbReference type="PANTHER" id="PTHR34846:SF11">
    <property type="entry name" value="4-CARBOXYMUCONOLACTONE DECARBOXYLASE FAMILY PROTEIN (AFU_ORTHOLOGUE AFUA_6G11590)"/>
    <property type="match status" value="1"/>
</dbReference>
<dbReference type="Proteomes" id="UP001144036">
    <property type="component" value="Unassembled WGS sequence"/>
</dbReference>
<evidence type="ECO:0000313" key="3">
    <source>
        <dbReference type="Proteomes" id="UP001144036"/>
    </source>
</evidence>
<feature type="compositionally biased region" description="Basic and acidic residues" evidence="1">
    <location>
        <begin position="194"/>
        <end position="207"/>
    </location>
</feature>
<dbReference type="InterPro" id="IPR029032">
    <property type="entry name" value="AhpD-like"/>
</dbReference>
<dbReference type="SUPFAM" id="SSF69118">
    <property type="entry name" value="AhpD-like"/>
    <property type="match status" value="1"/>
</dbReference>
<dbReference type="Gene3D" id="1.20.1290.10">
    <property type="entry name" value="AhpD-like"/>
    <property type="match status" value="1"/>
</dbReference>
<evidence type="ECO:0000313" key="2">
    <source>
        <dbReference type="EMBL" id="MDA0634868.1"/>
    </source>
</evidence>
<feature type="region of interest" description="Disordered" evidence="1">
    <location>
        <begin position="188"/>
        <end position="207"/>
    </location>
</feature>
<protein>
    <submittedName>
        <fullName evidence="2">Carboxymuconolactone decarboxylase family protein</fullName>
    </submittedName>
</protein>
<dbReference type="EMBL" id="JAPNNL010000053">
    <property type="protein sequence ID" value="MDA0634868.1"/>
    <property type="molecule type" value="Genomic_DNA"/>
</dbReference>
<reference evidence="2" key="1">
    <citation type="submission" date="2022-11" db="EMBL/GenBank/DDBJ databases">
        <title>Nonomuraea corallina sp. nov., a new species of the genus Nonomuraea isolated from sea side sediment in Thai sea.</title>
        <authorList>
            <person name="Ngamcharungchit C."/>
            <person name="Matsumoto A."/>
            <person name="Suriyachadkun C."/>
            <person name="Panbangred W."/>
            <person name="Inahashi Y."/>
            <person name="Intra B."/>
        </authorList>
    </citation>
    <scope>NUCLEOTIDE SEQUENCE</scope>
    <source>
        <strain evidence="2">MCN248</strain>
    </source>
</reference>
<gene>
    <name evidence="2" type="ORF">OUY22_15700</name>
</gene>